<accession>A0AAW1DN71</accession>
<dbReference type="AlphaFoldDB" id="A0AAW1DN71"/>
<evidence type="ECO:0000313" key="1">
    <source>
        <dbReference type="EMBL" id="KAK9512111.1"/>
    </source>
</evidence>
<keyword evidence="2" id="KW-1185">Reference proteome</keyword>
<dbReference type="Proteomes" id="UP001461498">
    <property type="component" value="Unassembled WGS sequence"/>
</dbReference>
<protein>
    <submittedName>
        <fullName evidence="1">Uncharacterized protein</fullName>
    </submittedName>
</protein>
<dbReference type="EMBL" id="JAPXFL010000001">
    <property type="protein sequence ID" value="KAK9512111.1"/>
    <property type="molecule type" value="Genomic_DNA"/>
</dbReference>
<comment type="caution">
    <text evidence="1">The sequence shown here is derived from an EMBL/GenBank/DDBJ whole genome shotgun (WGS) entry which is preliminary data.</text>
</comment>
<gene>
    <name evidence="1" type="ORF">O3M35_000608</name>
</gene>
<proteinExistence type="predicted"/>
<sequence length="51" mass="5829">MQNHGDVQILSKCQLNRTNRVANRIAQSCEFCVHHILRTAQASLKFFCIPS</sequence>
<name>A0AAW1DN71_9HEMI</name>
<reference evidence="1 2" key="1">
    <citation type="submission" date="2022-12" db="EMBL/GenBank/DDBJ databases">
        <title>Chromosome-level genome assembly of true bugs.</title>
        <authorList>
            <person name="Ma L."/>
            <person name="Li H."/>
        </authorList>
    </citation>
    <scope>NUCLEOTIDE SEQUENCE [LARGE SCALE GENOMIC DNA]</scope>
    <source>
        <strain evidence="1">Lab_2022b</strain>
    </source>
</reference>
<evidence type="ECO:0000313" key="2">
    <source>
        <dbReference type="Proteomes" id="UP001461498"/>
    </source>
</evidence>
<organism evidence="1 2">
    <name type="scientific">Rhynocoris fuscipes</name>
    <dbReference type="NCBI Taxonomy" id="488301"/>
    <lineage>
        <taxon>Eukaryota</taxon>
        <taxon>Metazoa</taxon>
        <taxon>Ecdysozoa</taxon>
        <taxon>Arthropoda</taxon>
        <taxon>Hexapoda</taxon>
        <taxon>Insecta</taxon>
        <taxon>Pterygota</taxon>
        <taxon>Neoptera</taxon>
        <taxon>Paraneoptera</taxon>
        <taxon>Hemiptera</taxon>
        <taxon>Heteroptera</taxon>
        <taxon>Panheteroptera</taxon>
        <taxon>Cimicomorpha</taxon>
        <taxon>Reduviidae</taxon>
        <taxon>Harpactorinae</taxon>
        <taxon>Harpactorini</taxon>
        <taxon>Rhynocoris</taxon>
    </lineage>
</organism>